<accession>A0ABV3ANV7</accession>
<comment type="caution">
    <text evidence="1">The sequence shown here is derived from an EMBL/GenBank/DDBJ whole genome shotgun (WGS) entry which is preliminary data.</text>
</comment>
<dbReference type="RefSeq" id="WP_234339985.1">
    <property type="nucleotide sequence ID" value="NZ_JBEXDP010000076.1"/>
</dbReference>
<organism evidence="1 2">
    <name type="scientific">Streptomyces flaveolus</name>
    <dbReference type="NCBI Taxonomy" id="67297"/>
    <lineage>
        <taxon>Bacteria</taxon>
        <taxon>Bacillati</taxon>
        <taxon>Actinomycetota</taxon>
        <taxon>Actinomycetes</taxon>
        <taxon>Kitasatosporales</taxon>
        <taxon>Streptomycetaceae</taxon>
        <taxon>Streptomyces</taxon>
    </lineage>
</organism>
<proteinExistence type="predicted"/>
<keyword evidence="2" id="KW-1185">Reference proteome</keyword>
<dbReference type="Proteomes" id="UP001551011">
    <property type="component" value="Unassembled WGS sequence"/>
</dbReference>
<evidence type="ECO:0000313" key="1">
    <source>
        <dbReference type="EMBL" id="MEU5713646.1"/>
    </source>
</evidence>
<reference evidence="1 2" key="1">
    <citation type="submission" date="2024-06" db="EMBL/GenBank/DDBJ databases">
        <title>The Natural Products Discovery Center: Release of the First 8490 Sequenced Strains for Exploring Actinobacteria Biosynthetic Diversity.</title>
        <authorList>
            <person name="Kalkreuter E."/>
            <person name="Kautsar S.A."/>
            <person name="Yang D."/>
            <person name="Bader C.D."/>
            <person name="Teijaro C.N."/>
            <person name="Fluegel L."/>
            <person name="Davis C.M."/>
            <person name="Simpson J.R."/>
            <person name="Lauterbach L."/>
            <person name="Steele A.D."/>
            <person name="Gui C."/>
            <person name="Meng S."/>
            <person name="Li G."/>
            <person name="Viehrig K."/>
            <person name="Ye F."/>
            <person name="Su P."/>
            <person name="Kiefer A.F."/>
            <person name="Nichols A."/>
            <person name="Cepeda A.J."/>
            <person name="Yan W."/>
            <person name="Fan B."/>
            <person name="Jiang Y."/>
            <person name="Adhikari A."/>
            <person name="Zheng C.-J."/>
            <person name="Schuster L."/>
            <person name="Cowan T.M."/>
            <person name="Smanski M.J."/>
            <person name="Chevrette M.G."/>
            <person name="De Carvalho L.P.S."/>
            <person name="Shen B."/>
        </authorList>
    </citation>
    <scope>NUCLEOTIDE SEQUENCE [LARGE SCALE GENOMIC DNA]</scope>
    <source>
        <strain evidence="1 2">NPDC020594</strain>
    </source>
</reference>
<evidence type="ECO:0000313" key="2">
    <source>
        <dbReference type="Proteomes" id="UP001551011"/>
    </source>
</evidence>
<gene>
    <name evidence="1" type="ORF">AB0H04_43705</name>
</gene>
<protein>
    <submittedName>
        <fullName evidence="1">Uncharacterized protein</fullName>
    </submittedName>
</protein>
<dbReference type="EMBL" id="JBFAEG010000056">
    <property type="protein sequence ID" value="MEU5713646.1"/>
    <property type="molecule type" value="Genomic_DNA"/>
</dbReference>
<sequence>MSHQWAPVLLSASLADAAPPAKYARHNDAAAQFRKAGVSWTSSKNCANWNKRGCTSFTNINKATGSGVIAFKKLSGCRVIITAGTEVGHTPGRYSHRSGHKVDTSVQDGCLDRYIPNYFKRAGARRDGTKLYKSSAGNVYAREKSHWDVLYYNGRA</sequence>
<name>A0ABV3ANV7_9ACTN</name>